<reference evidence="4" key="1">
    <citation type="journal article" date="2014" name="Front. Microbiol.">
        <title>High frequency of phylogenetically diverse reductive dehalogenase-homologous genes in deep subseafloor sedimentary metagenomes.</title>
        <authorList>
            <person name="Kawai M."/>
            <person name="Futagami T."/>
            <person name="Toyoda A."/>
            <person name="Takaki Y."/>
            <person name="Nishi S."/>
            <person name="Hori S."/>
            <person name="Arai W."/>
            <person name="Tsubouchi T."/>
            <person name="Morono Y."/>
            <person name="Uchiyama I."/>
            <person name="Ito T."/>
            <person name="Fujiyama A."/>
            <person name="Inagaki F."/>
            <person name="Takami H."/>
        </authorList>
    </citation>
    <scope>NUCLEOTIDE SEQUENCE</scope>
    <source>
        <strain evidence="4">Expedition CK06-06</strain>
    </source>
</reference>
<evidence type="ECO:0000313" key="4">
    <source>
        <dbReference type="EMBL" id="GAG66756.1"/>
    </source>
</evidence>
<proteinExistence type="inferred from homology"/>
<dbReference type="InterPro" id="IPR036414">
    <property type="entry name" value="YaeB_N_sf"/>
</dbReference>
<name>X1B405_9ZZZZ</name>
<comment type="caution">
    <text evidence="4">The sequence shown here is derived from an EMBL/GenBank/DDBJ whole genome shotgun (WGS) entry which is preliminary data.</text>
</comment>
<dbReference type="CDD" id="cd09281">
    <property type="entry name" value="UPF0066"/>
    <property type="match status" value="1"/>
</dbReference>
<gene>
    <name evidence="4" type="ORF">S01H4_01069</name>
</gene>
<dbReference type="Pfam" id="PF01980">
    <property type="entry name" value="TrmO_N"/>
    <property type="match status" value="1"/>
</dbReference>
<dbReference type="SUPFAM" id="SSF118196">
    <property type="entry name" value="YaeB-like"/>
    <property type="match status" value="1"/>
</dbReference>
<sequence>MKLKFDPIGIIHSPFKRKEDINTLGFSSATGFDEVEGEIEIFKKYEKGLKDIEGFSHLIIIFLFHKMGDYYLHVKPYLDKELRGVFSTRHPKRPNKIGFTIVKLLERNKNILKVKGIDMIEGSPVLDIKPYTHRDKKENIKIGWLEGLLNKY</sequence>
<dbReference type="PROSITE" id="PS51668">
    <property type="entry name" value="TSAA_2"/>
    <property type="match status" value="1"/>
</dbReference>
<dbReference type="EMBL" id="BART01000179">
    <property type="protein sequence ID" value="GAG66756.1"/>
    <property type="molecule type" value="Genomic_DNA"/>
</dbReference>
<dbReference type="InterPro" id="IPR036413">
    <property type="entry name" value="YaeB-like_sf"/>
</dbReference>
<accession>X1B405</accession>
<dbReference type="PANTHER" id="PTHR12818:SF0">
    <property type="entry name" value="TRNA (ADENINE(37)-N6)-METHYLTRANSFERASE"/>
    <property type="match status" value="1"/>
</dbReference>
<dbReference type="PANTHER" id="PTHR12818">
    <property type="entry name" value="TRNA (ADENINE(37)-N6)-METHYLTRANSFERASE"/>
    <property type="match status" value="1"/>
</dbReference>
<keyword evidence="1" id="KW-0949">S-adenosyl-L-methionine</keyword>
<protein>
    <recommendedName>
        <fullName evidence="3">TsaA-like domain-containing protein</fullName>
    </recommendedName>
</protein>
<dbReference type="NCBIfam" id="TIGR00104">
    <property type="entry name" value="tRNA_TsaA"/>
    <property type="match status" value="1"/>
</dbReference>
<dbReference type="AlphaFoldDB" id="X1B405"/>
<evidence type="ECO:0000256" key="1">
    <source>
        <dbReference type="ARBA" id="ARBA00022691"/>
    </source>
</evidence>
<evidence type="ECO:0000259" key="3">
    <source>
        <dbReference type="PROSITE" id="PS51668"/>
    </source>
</evidence>
<dbReference type="InterPro" id="IPR040372">
    <property type="entry name" value="YaeB-like"/>
</dbReference>
<feature type="domain" description="TsaA-like" evidence="3">
    <location>
        <begin position="5"/>
        <end position="140"/>
    </location>
</feature>
<dbReference type="Gene3D" id="2.40.30.70">
    <property type="entry name" value="YaeB-like"/>
    <property type="match status" value="1"/>
</dbReference>
<organism evidence="4">
    <name type="scientific">marine sediment metagenome</name>
    <dbReference type="NCBI Taxonomy" id="412755"/>
    <lineage>
        <taxon>unclassified sequences</taxon>
        <taxon>metagenomes</taxon>
        <taxon>ecological metagenomes</taxon>
    </lineage>
</organism>
<evidence type="ECO:0000256" key="2">
    <source>
        <dbReference type="ARBA" id="ARBA00033753"/>
    </source>
</evidence>
<comment type="similarity">
    <text evidence="2">Belongs to the tRNA methyltransferase O family.</text>
</comment>
<dbReference type="InterPro" id="IPR023370">
    <property type="entry name" value="TrmO-like_N"/>
</dbReference>